<accession>A0ABS9YK53</accession>
<reference evidence="2" key="1">
    <citation type="submission" date="2022-03" db="EMBL/GenBank/DDBJ databases">
        <title>Streptomyces 7R015 and 7R016 isolated from Barleria lupulina in Thailand.</title>
        <authorList>
            <person name="Kanchanasin P."/>
            <person name="Phongsopitanun W."/>
            <person name="Tanasupawat S."/>
        </authorList>
    </citation>
    <scope>NUCLEOTIDE SEQUENCE</scope>
    <source>
        <strain evidence="2">7R015</strain>
    </source>
</reference>
<comment type="caution">
    <text evidence="2">The sequence shown here is derived from an EMBL/GenBank/DDBJ whole genome shotgun (WGS) entry which is preliminary data.</text>
</comment>
<dbReference type="Proteomes" id="UP001165269">
    <property type="component" value="Unassembled WGS sequence"/>
</dbReference>
<dbReference type="RefSeq" id="WP_242775468.1">
    <property type="nucleotide sequence ID" value="NZ_JALDAY010000015.1"/>
</dbReference>
<protein>
    <submittedName>
        <fullName evidence="2">Uncharacterized protein</fullName>
    </submittedName>
</protein>
<name>A0ABS9YK53_9ACTN</name>
<dbReference type="EMBL" id="JALDAY010000015">
    <property type="protein sequence ID" value="MCI3277627.1"/>
    <property type="molecule type" value="Genomic_DNA"/>
</dbReference>
<keyword evidence="3" id="KW-1185">Reference proteome</keyword>
<sequence>MSATPRAGRVLMVFVRDVVHGSALLAKRIGTGARRLYRRARHPGLRGLNLAAGYGGTDGTTPAVETSGSTSAEPVPAVAQETARAAARGKARPWTLDRVAGVGFFGWVGWCFTHRPIAAGWRALAPDLAAITPWAALWWLVAAWLAAQYDKAGRATPAQHGDGHGDAAGPDAGDVRAAGYWLWHLVCVRVRDAVAEGRRGVHLKALLDEPGVPEAWTVTTLREHCGRLGIPVKSMQIRGTGGGPTHGVHVDELTAALGRPLEDAIAVLETLLAQPARSTVPEGAAEVPLERAEEAPAGPDSRLRKRRTFEELLRAYFTRPASPTSTPGPTPLPDPSPTPPGRG</sequence>
<feature type="region of interest" description="Disordered" evidence="1">
    <location>
        <begin position="276"/>
        <end position="343"/>
    </location>
</feature>
<evidence type="ECO:0000256" key="1">
    <source>
        <dbReference type="SAM" id="MobiDB-lite"/>
    </source>
</evidence>
<proteinExistence type="predicted"/>
<evidence type="ECO:0000313" key="3">
    <source>
        <dbReference type="Proteomes" id="UP001165269"/>
    </source>
</evidence>
<organism evidence="2 3">
    <name type="scientific">Streptomyces cylindrosporus</name>
    <dbReference type="NCBI Taxonomy" id="2927583"/>
    <lineage>
        <taxon>Bacteria</taxon>
        <taxon>Bacillati</taxon>
        <taxon>Actinomycetota</taxon>
        <taxon>Actinomycetes</taxon>
        <taxon>Kitasatosporales</taxon>
        <taxon>Streptomycetaceae</taxon>
        <taxon>Streptomyces</taxon>
    </lineage>
</organism>
<evidence type="ECO:0000313" key="2">
    <source>
        <dbReference type="EMBL" id="MCI3277627.1"/>
    </source>
</evidence>
<gene>
    <name evidence="2" type="ORF">MQP27_41815</name>
</gene>
<feature type="compositionally biased region" description="Pro residues" evidence="1">
    <location>
        <begin position="326"/>
        <end position="343"/>
    </location>
</feature>